<reference evidence="1" key="2">
    <citation type="submission" date="2014-07" db="EMBL/GenBank/DDBJ databases">
        <title>Genetics and epidemiology of antimicrobial resistance in B. fragilis group.</title>
        <authorList>
            <person name="Sydenham T.V."/>
            <person name="Hasman H."/>
            <person name="Kemp M."/>
            <person name="Justesen U.S."/>
        </authorList>
    </citation>
    <scope>NUCLEOTIDE SEQUENCE [LARGE SCALE GENOMIC DNA]</scope>
    <source>
        <strain evidence="1">DCMOUH0018B</strain>
    </source>
</reference>
<organism evidence="1">
    <name type="scientific">Bacteroides fragilis</name>
    <dbReference type="NCBI Taxonomy" id="817"/>
    <lineage>
        <taxon>Bacteria</taxon>
        <taxon>Pseudomonadati</taxon>
        <taxon>Bacteroidota</taxon>
        <taxon>Bacteroidia</taxon>
        <taxon>Bacteroidales</taxon>
        <taxon>Bacteroidaceae</taxon>
        <taxon>Bacteroides</taxon>
    </lineage>
</organism>
<name>A0A0I9S7X9_BACFG</name>
<dbReference type="EMBL" id="JMZZ02000155">
    <property type="protein sequence ID" value="KFX73935.1"/>
    <property type="molecule type" value="Genomic_DNA"/>
</dbReference>
<protein>
    <submittedName>
        <fullName evidence="1">Uncharacterized protein</fullName>
    </submittedName>
</protein>
<proteinExistence type="predicted"/>
<comment type="caution">
    <text evidence="1">The sequence shown here is derived from an EMBL/GenBank/DDBJ whole genome shotgun (WGS) entry which is preliminary data.</text>
</comment>
<dbReference type="PATRIC" id="fig|817.53.peg.3010"/>
<reference evidence="1" key="1">
    <citation type="book" date="2014" name="THE 24TH EUROPEAN CONGRESS OF CLINICAL MICROBIOLOGY AND INFECTIOUS DISEASES" publisher="ECCMID 2014" city="Barcelona, Spain">
        <title>Identification of resistance genes in three multidrug-resistant Bacteroides fragilis isolates by whole genome sequencing.</title>
        <editorList>
            <person name="Unknown"/>
            <person name="A."/>
        </editorList>
        <authorList>
            <person name="Sydenham T.V."/>
            <person name="Hasman H."/>
            <person name="Wang M."/>
            <person name="Soki J."/>
            <person name="Nagy E."/>
            <person name="Justesen U.S."/>
        </authorList>
    </citation>
    <scope>NUCLEOTIDE SEQUENCE</scope>
    <source>
        <strain evidence="1">DCMOUH0018B</strain>
    </source>
</reference>
<sequence length="388" mass="45358">MYGNIYKTQMARRVSWVILFCFCDMTFLFSQEYGKFISKRLENIAFLLSSRYQADCSVTQHFLLKPLCPDKQIIVTTDLYRIVNHIGFELFDRKIMEQNPSPVYTFVERYLLELLLTDNDVVMQRFLKESKVMIRLGQNNRLLTHASLLSVLRDMSSGRSFIVTTDNSRYTVTWYLGKQMLLSLRFPIQYELIWGMNKVEAEDLFYMNLEDYRLSRKSSSVCIPQSLTALNDSCYVTGEDFYGIEAISSSQYYKKDIGGKFTPVLDVNSPMESISNLFTISVNEKCRVEVTQRMYGNRKNRFELPLCELVDYCKSGGCEVYVGMERCVGNHYWGIAFMVNRSLGYNHLLYFDTDIRILSDPDKYKMNMQLYGFVPIHNLRNLFSGQNQ</sequence>
<accession>A0A0I9S7X9</accession>
<dbReference type="AlphaFoldDB" id="A0A0I9S7X9"/>
<evidence type="ECO:0000313" key="1">
    <source>
        <dbReference type="EMBL" id="KFX73935.1"/>
    </source>
</evidence>
<gene>
    <name evidence="1" type="ORF">EE52_0214580</name>
</gene>